<keyword evidence="2" id="KW-0813">Transport</keyword>
<evidence type="ECO:0000256" key="6">
    <source>
        <dbReference type="ARBA" id="ARBA00022989"/>
    </source>
</evidence>
<evidence type="ECO:0000256" key="7">
    <source>
        <dbReference type="ARBA" id="ARBA00023018"/>
    </source>
</evidence>
<name>B4J091_DROGR</name>
<dbReference type="EMBL" id="CH916366">
    <property type="protein sequence ID" value="EDV95692.1"/>
    <property type="molecule type" value="Genomic_DNA"/>
</dbReference>
<evidence type="ECO:0000256" key="14">
    <source>
        <dbReference type="ARBA" id="ARBA00023303"/>
    </source>
</evidence>
<dbReference type="InterPro" id="IPR001320">
    <property type="entry name" value="Iontro_rcpt_C"/>
</dbReference>
<feature type="transmembrane region" description="Helical" evidence="17">
    <location>
        <begin position="761"/>
        <end position="785"/>
    </location>
</feature>
<feature type="chain" id="PRO_5002807838" evidence="18">
    <location>
        <begin position="27"/>
        <end position="1085"/>
    </location>
</feature>
<dbReference type="AlphaFoldDB" id="B4J091"/>
<dbReference type="InterPro" id="IPR028082">
    <property type="entry name" value="Peripla_BP_I"/>
</dbReference>
<feature type="transmembrane region" description="Helical" evidence="17">
    <location>
        <begin position="625"/>
        <end position="643"/>
    </location>
</feature>
<dbReference type="STRING" id="7222.B4J091"/>
<evidence type="ECO:0000313" key="22">
    <source>
        <dbReference type="Proteomes" id="UP000001070"/>
    </source>
</evidence>
<dbReference type="Gene3D" id="1.10.287.70">
    <property type="match status" value="1"/>
</dbReference>
<dbReference type="OMA" id="VMPPSTH"/>
<feature type="domain" description="Ionotropic glutamate receptor C-terminal" evidence="19">
    <location>
        <begin position="491"/>
        <end position="927"/>
    </location>
</feature>
<dbReference type="HOGENOM" id="CLU_007257_1_2_1"/>
<evidence type="ECO:0000256" key="3">
    <source>
        <dbReference type="ARBA" id="ARBA00022475"/>
    </source>
</evidence>
<dbReference type="InterPro" id="IPR001828">
    <property type="entry name" value="ANF_lig-bd_rcpt"/>
</dbReference>
<dbReference type="Pfam" id="PF00060">
    <property type="entry name" value="Lig_chan"/>
    <property type="match status" value="1"/>
</dbReference>
<dbReference type="FunCoup" id="B4J091">
    <property type="interactions" value="201"/>
</dbReference>
<evidence type="ECO:0000256" key="12">
    <source>
        <dbReference type="ARBA" id="ARBA00023257"/>
    </source>
</evidence>
<dbReference type="FunFam" id="3.40.190.10:FF:000001">
    <property type="entry name" value="Glutamate receptor ionotropic, kainate 2"/>
    <property type="match status" value="1"/>
</dbReference>
<protein>
    <submittedName>
        <fullName evidence="21">GH15847</fullName>
    </submittedName>
</protein>
<dbReference type="SUPFAM" id="SSF53822">
    <property type="entry name" value="Periplasmic binding protein-like I"/>
    <property type="match status" value="1"/>
</dbReference>
<accession>B4J091</accession>
<dbReference type="Pfam" id="PF01094">
    <property type="entry name" value="ANF_receptor"/>
    <property type="match status" value="1"/>
</dbReference>
<evidence type="ECO:0000256" key="18">
    <source>
        <dbReference type="SAM" id="SignalP"/>
    </source>
</evidence>
<proteinExistence type="inferred from homology"/>
<dbReference type="CDD" id="cd13715">
    <property type="entry name" value="PBP2_iGluR_AMPA"/>
    <property type="match status" value="1"/>
</dbReference>
<keyword evidence="3" id="KW-1003">Cell membrane</keyword>
<feature type="domain" description="Ionotropic glutamate receptor L-glutamate and glycine-binding" evidence="20">
    <location>
        <begin position="501"/>
        <end position="569"/>
    </location>
</feature>
<dbReference type="GO" id="GO:0007166">
    <property type="term" value="P:cell surface receptor signaling pathway"/>
    <property type="evidence" value="ECO:0007669"/>
    <property type="project" value="UniProtKB-ARBA"/>
</dbReference>
<evidence type="ECO:0000256" key="1">
    <source>
        <dbReference type="ARBA" id="ARBA00008685"/>
    </source>
</evidence>
<evidence type="ECO:0000256" key="9">
    <source>
        <dbReference type="ARBA" id="ARBA00023136"/>
    </source>
</evidence>
<evidence type="ECO:0000259" key="20">
    <source>
        <dbReference type="SMART" id="SM00918"/>
    </source>
</evidence>
<keyword evidence="9 17" id="KW-0472">Membrane</keyword>
<feature type="region of interest" description="Disordered" evidence="16">
    <location>
        <begin position="352"/>
        <end position="396"/>
    </location>
</feature>
<dbReference type="GO" id="GO:0045211">
    <property type="term" value="C:postsynaptic membrane"/>
    <property type="evidence" value="ECO:0007669"/>
    <property type="project" value="UniProtKB-SubCell"/>
</dbReference>
<dbReference type="InterPro" id="IPR015683">
    <property type="entry name" value="Ionotropic_Glu_rcpt"/>
</dbReference>
<dbReference type="FunFam" id="3.40.50.2300:FF:000186">
    <property type="entry name" value="Glutamate receptor 1"/>
    <property type="match status" value="1"/>
</dbReference>
<evidence type="ECO:0000256" key="15">
    <source>
        <dbReference type="ARBA" id="ARBA00034104"/>
    </source>
</evidence>
<feature type="compositionally biased region" description="Low complexity" evidence="16">
    <location>
        <begin position="361"/>
        <end position="391"/>
    </location>
</feature>
<dbReference type="FunFam" id="1.10.287.70:FF:000143">
    <property type="entry name" value="Probable glutamate receptor"/>
    <property type="match status" value="1"/>
</dbReference>
<keyword evidence="4 17" id="KW-0812">Transmembrane</keyword>
<keyword evidence="6 17" id="KW-1133">Transmembrane helix</keyword>
<keyword evidence="11" id="KW-0325">Glycoprotein</keyword>
<reference evidence="21 22" key="1">
    <citation type="journal article" date="2007" name="Nature">
        <title>Evolution of genes and genomes on the Drosophila phylogeny.</title>
        <authorList>
            <consortium name="Drosophila 12 Genomes Consortium"/>
            <person name="Clark A.G."/>
            <person name="Eisen M.B."/>
            <person name="Smith D.R."/>
            <person name="Bergman C.M."/>
            <person name="Oliver B."/>
            <person name="Markow T.A."/>
            <person name="Kaufman T.C."/>
            <person name="Kellis M."/>
            <person name="Gelbart W."/>
            <person name="Iyer V.N."/>
            <person name="Pollard D.A."/>
            <person name="Sackton T.B."/>
            <person name="Larracuente A.M."/>
            <person name="Singh N.D."/>
            <person name="Abad J.P."/>
            <person name="Abt D.N."/>
            <person name="Adryan B."/>
            <person name="Aguade M."/>
            <person name="Akashi H."/>
            <person name="Anderson W.W."/>
            <person name="Aquadro C.F."/>
            <person name="Ardell D.H."/>
            <person name="Arguello R."/>
            <person name="Artieri C.G."/>
            <person name="Barbash D.A."/>
            <person name="Barker D."/>
            <person name="Barsanti P."/>
            <person name="Batterham P."/>
            <person name="Batzoglou S."/>
            <person name="Begun D."/>
            <person name="Bhutkar A."/>
            <person name="Blanco E."/>
            <person name="Bosak S.A."/>
            <person name="Bradley R.K."/>
            <person name="Brand A.D."/>
            <person name="Brent M.R."/>
            <person name="Brooks A.N."/>
            <person name="Brown R.H."/>
            <person name="Butlin R.K."/>
            <person name="Caggese C."/>
            <person name="Calvi B.R."/>
            <person name="Bernardo de Carvalho A."/>
            <person name="Caspi A."/>
            <person name="Castrezana S."/>
            <person name="Celniker S.E."/>
            <person name="Chang J.L."/>
            <person name="Chapple C."/>
            <person name="Chatterji S."/>
            <person name="Chinwalla A."/>
            <person name="Civetta A."/>
            <person name="Clifton S.W."/>
            <person name="Comeron J.M."/>
            <person name="Costello J.C."/>
            <person name="Coyne J.A."/>
            <person name="Daub J."/>
            <person name="David R.G."/>
            <person name="Delcher A.L."/>
            <person name="Delehaunty K."/>
            <person name="Do C.B."/>
            <person name="Ebling H."/>
            <person name="Edwards K."/>
            <person name="Eickbush T."/>
            <person name="Evans J.D."/>
            <person name="Filipski A."/>
            <person name="Findeiss S."/>
            <person name="Freyhult E."/>
            <person name="Fulton L."/>
            <person name="Fulton R."/>
            <person name="Garcia A.C."/>
            <person name="Gardiner A."/>
            <person name="Garfield D.A."/>
            <person name="Garvin B.E."/>
            <person name="Gibson G."/>
            <person name="Gilbert D."/>
            <person name="Gnerre S."/>
            <person name="Godfrey J."/>
            <person name="Good R."/>
            <person name="Gotea V."/>
            <person name="Gravely B."/>
            <person name="Greenberg A.J."/>
            <person name="Griffiths-Jones S."/>
            <person name="Gross S."/>
            <person name="Guigo R."/>
            <person name="Gustafson E.A."/>
            <person name="Haerty W."/>
            <person name="Hahn M.W."/>
            <person name="Halligan D.L."/>
            <person name="Halpern A.L."/>
            <person name="Halter G.M."/>
            <person name="Han M.V."/>
            <person name="Heger A."/>
            <person name="Hillier L."/>
            <person name="Hinrichs A.S."/>
            <person name="Holmes I."/>
            <person name="Hoskins R.A."/>
            <person name="Hubisz M.J."/>
            <person name="Hultmark D."/>
            <person name="Huntley M.A."/>
            <person name="Jaffe D.B."/>
            <person name="Jagadeeshan S."/>
            <person name="Jeck W.R."/>
            <person name="Johnson J."/>
            <person name="Jones C.D."/>
            <person name="Jordan W.C."/>
            <person name="Karpen G.H."/>
            <person name="Kataoka E."/>
            <person name="Keightley P.D."/>
            <person name="Kheradpour P."/>
            <person name="Kirkness E.F."/>
            <person name="Koerich L.B."/>
            <person name="Kristiansen K."/>
            <person name="Kudrna D."/>
            <person name="Kulathinal R.J."/>
            <person name="Kumar S."/>
            <person name="Kwok R."/>
            <person name="Lander E."/>
            <person name="Langley C.H."/>
            <person name="Lapoint R."/>
            <person name="Lazzaro B.P."/>
            <person name="Lee S.J."/>
            <person name="Levesque L."/>
            <person name="Li R."/>
            <person name="Lin C.F."/>
            <person name="Lin M.F."/>
            <person name="Lindblad-Toh K."/>
            <person name="Llopart A."/>
            <person name="Long M."/>
            <person name="Low L."/>
            <person name="Lozovsky E."/>
            <person name="Lu J."/>
            <person name="Luo M."/>
            <person name="Machado C.A."/>
            <person name="Makalowski W."/>
            <person name="Marzo M."/>
            <person name="Matsuda M."/>
            <person name="Matzkin L."/>
            <person name="McAllister B."/>
            <person name="McBride C.S."/>
            <person name="McKernan B."/>
            <person name="McKernan K."/>
            <person name="Mendez-Lago M."/>
            <person name="Minx P."/>
            <person name="Mollenhauer M.U."/>
            <person name="Montooth K."/>
            <person name="Mount S.M."/>
            <person name="Mu X."/>
            <person name="Myers E."/>
            <person name="Negre B."/>
            <person name="Newfeld S."/>
            <person name="Nielsen R."/>
            <person name="Noor M.A."/>
            <person name="O'Grady P."/>
            <person name="Pachter L."/>
            <person name="Papaceit M."/>
            <person name="Parisi M.J."/>
            <person name="Parisi M."/>
            <person name="Parts L."/>
            <person name="Pedersen J.S."/>
            <person name="Pesole G."/>
            <person name="Phillippy A.M."/>
            <person name="Ponting C.P."/>
            <person name="Pop M."/>
            <person name="Porcelli D."/>
            <person name="Powell J.R."/>
            <person name="Prohaska S."/>
            <person name="Pruitt K."/>
            <person name="Puig M."/>
            <person name="Quesneville H."/>
            <person name="Ram K.R."/>
            <person name="Rand D."/>
            <person name="Rasmussen M.D."/>
            <person name="Reed L.K."/>
            <person name="Reenan R."/>
            <person name="Reily A."/>
            <person name="Remington K.A."/>
            <person name="Rieger T.T."/>
            <person name="Ritchie M.G."/>
            <person name="Robin C."/>
            <person name="Rogers Y.H."/>
            <person name="Rohde C."/>
            <person name="Rozas J."/>
            <person name="Rubenfield M.J."/>
            <person name="Ruiz A."/>
            <person name="Russo S."/>
            <person name="Salzberg S.L."/>
            <person name="Sanchez-Gracia A."/>
            <person name="Saranga D.J."/>
            <person name="Sato H."/>
            <person name="Schaeffer S.W."/>
            <person name="Schatz M.C."/>
            <person name="Schlenke T."/>
            <person name="Schwartz R."/>
            <person name="Segarra C."/>
            <person name="Singh R.S."/>
            <person name="Sirot L."/>
            <person name="Sirota M."/>
            <person name="Sisneros N.B."/>
            <person name="Smith C.D."/>
            <person name="Smith T.F."/>
            <person name="Spieth J."/>
            <person name="Stage D.E."/>
            <person name="Stark A."/>
            <person name="Stephan W."/>
            <person name="Strausberg R.L."/>
            <person name="Strempel S."/>
            <person name="Sturgill D."/>
            <person name="Sutton G."/>
            <person name="Sutton G.G."/>
            <person name="Tao W."/>
            <person name="Teichmann S."/>
            <person name="Tobari Y.N."/>
            <person name="Tomimura Y."/>
            <person name="Tsolas J.M."/>
            <person name="Valente V.L."/>
            <person name="Venter E."/>
            <person name="Venter J.C."/>
            <person name="Vicario S."/>
            <person name="Vieira F.G."/>
            <person name="Vilella A.J."/>
            <person name="Villasante A."/>
            <person name="Walenz B."/>
            <person name="Wang J."/>
            <person name="Wasserman M."/>
            <person name="Watts T."/>
            <person name="Wilson D."/>
            <person name="Wilson R.K."/>
            <person name="Wing R.A."/>
            <person name="Wolfner M.F."/>
            <person name="Wong A."/>
            <person name="Wong G.K."/>
            <person name="Wu C.I."/>
            <person name="Wu G."/>
            <person name="Yamamoto D."/>
            <person name="Yang H.P."/>
            <person name="Yang S.P."/>
            <person name="Yorke J.A."/>
            <person name="Yoshida K."/>
            <person name="Zdobnov E."/>
            <person name="Zhang P."/>
            <person name="Zhang Y."/>
            <person name="Zimin A.V."/>
            <person name="Baldwin J."/>
            <person name="Abdouelleil A."/>
            <person name="Abdulkadir J."/>
            <person name="Abebe A."/>
            <person name="Abera B."/>
            <person name="Abreu J."/>
            <person name="Acer S.C."/>
            <person name="Aftuck L."/>
            <person name="Alexander A."/>
            <person name="An P."/>
            <person name="Anderson E."/>
            <person name="Anderson S."/>
            <person name="Arachi H."/>
            <person name="Azer M."/>
            <person name="Bachantsang P."/>
            <person name="Barry A."/>
            <person name="Bayul T."/>
            <person name="Berlin A."/>
            <person name="Bessette D."/>
            <person name="Bloom T."/>
            <person name="Blye J."/>
            <person name="Boguslavskiy L."/>
            <person name="Bonnet C."/>
            <person name="Boukhgalter B."/>
            <person name="Bourzgui I."/>
            <person name="Brown A."/>
            <person name="Cahill P."/>
            <person name="Channer S."/>
            <person name="Cheshatsang Y."/>
            <person name="Chuda L."/>
            <person name="Citroen M."/>
            <person name="Collymore A."/>
            <person name="Cooke P."/>
            <person name="Costello M."/>
            <person name="D'Aco K."/>
            <person name="Daza R."/>
            <person name="De Haan G."/>
            <person name="DeGray S."/>
            <person name="DeMaso C."/>
            <person name="Dhargay N."/>
            <person name="Dooley K."/>
            <person name="Dooley E."/>
            <person name="Doricent M."/>
            <person name="Dorje P."/>
            <person name="Dorjee K."/>
            <person name="Dupes A."/>
            <person name="Elong R."/>
            <person name="Falk J."/>
            <person name="Farina A."/>
            <person name="Faro S."/>
            <person name="Ferguson D."/>
            <person name="Fisher S."/>
            <person name="Foley C.D."/>
            <person name="Franke A."/>
            <person name="Friedrich D."/>
            <person name="Gadbois L."/>
            <person name="Gearin G."/>
            <person name="Gearin C.R."/>
            <person name="Giannoukos G."/>
            <person name="Goode T."/>
            <person name="Graham J."/>
            <person name="Grandbois E."/>
            <person name="Grewal S."/>
            <person name="Gyaltsen K."/>
            <person name="Hafez N."/>
            <person name="Hagos B."/>
            <person name="Hall J."/>
            <person name="Henson C."/>
            <person name="Hollinger A."/>
            <person name="Honan T."/>
            <person name="Huard M.D."/>
            <person name="Hughes L."/>
            <person name="Hurhula B."/>
            <person name="Husby M.E."/>
            <person name="Kamat A."/>
            <person name="Kanga B."/>
            <person name="Kashin S."/>
            <person name="Khazanovich D."/>
            <person name="Kisner P."/>
            <person name="Lance K."/>
            <person name="Lara M."/>
            <person name="Lee W."/>
            <person name="Lennon N."/>
            <person name="Letendre F."/>
            <person name="LeVine R."/>
            <person name="Lipovsky A."/>
            <person name="Liu X."/>
            <person name="Liu J."/>
            <person name="Liu S."/>
            <person name="Lokyitsang T."/>
            <person name="Lokyitsang Y."/>
            <person name="Lubonja R."/>
            <person name="Lui A."/>
            <person name="MacDonald P."/>
            <person name="Magnisalis V."/>
            <person name="Maru K."/>
            <person name="Matthews C."/>
            <person name="McCusker W."/>
            <person name="McDonough S."/>
            <person name="Mehta T."/>
            <person name="Meldrim J."/>
            <person name="Meneus L."/>
            <person name="Mihai O."/>
            <person name="Mihalev A."/>
            <person name="Mihova T."/>
            <person name="Mittelman R."/>
            <person name="Mlenga V."/>
            <person name="Montmayeur A."/>
            <person name="Mulrain L."/>
            <person name="Navidi A."/>
            <person name="Naylor J."/>
            <person name="Negash T."/>
            <person name="Nguyen T."/>
            <person name="Nguyen N."/>
            <person name="Nicol R."/>
            <person name="Norbu C."/>
            <person name="Norbu N."/>
            <person name="Novod N."/>
            <person name="O'Neill B."/>
            <person name="Osman S."/>
            <person name="Markiewicz E."/>
            <person name="Oyono O.L."/>
            <person name="Patti C."/>
            <person name="Phunkhang P."/>
            <person name="Pierre F."/>
            <person name="Priest M."/>
            <person name="Raghuraman S."/>
            <person name="Rege F."/>
            <person name="Reyes R."/>
            <person name="Rise C."/>
            <person name="Rogov P."/>
            <person name="Ross K."/>
            <person name="Ryan E."/>
            <person name="Settipalli S."/>
            <person name="Shea T."/>
            <person name="Sherpa N."/>
            <person name="Shi L."/>
            <person name="Shih D."/>
            <person name="Sparrow T."/>
            <person name="Spaulding J."/>
            <person name="Stalker J."/>
            <person name="Stange-Thomann N."/>
            <person name="Stavropoulos S."/>
            <person name="Stone C."/>
            <person name="Strader C."/>
            <person name="Tesfaye S."/>
            <person name="Thomson T."/>
            <person name="Thoulutsang Y."/>
            <person name="Thoulutsang D."/>
            <person name="Topham K."/>
            <person name="Topping I."/>
            <person name="Tsamla T."/>
            <person name="Vassiliev H."/>
            <person name="Vo A."/>
            <person name="Wangchuk T."/>
            <person name="Wangdi T."/>
            <person name="Weiand M."/>
            <person name="Wilkinson J."/>
            <person name="Wilson A."/>
            <person name="Yadav S."/>
            <person name="Young G."/>
            <person name="Yu Q."/>
            <person name="Zembek L."/>
            <person name="Zhong D."/>
            <person name="Zimmer A."/>
            <person name="Zwirko Z."/>
            <person name="Jaffe D.B."/>
            <person name="Alvarez P."/>
            <person name="Brockman W."/>
            <person name="Butler J."/>
            <person name="Chin C."/>
            <person name="Gnerre S."/>
            <person name="Grabherr M."/>
            <person name="Kleber M."/>
            <person name="Mauceli E."/>
            <person name="MacCallum I."/>
        </authorList>
    </citation>
    <scope>NUCLEOTIDE SEQUENCE [LARGE SCALE GENOMIC DNA]</scope>
    <source>
        <strain evidence="22">Tucson 15287-2541.00</strain>
    </source>
</reference>
<evidence type="ECO:0000256" key="16">
    <source>
        <dbReference type="SAM" id="MobiDB-lite"/>
    </source>
</evidence>
<dbReference type="GO" id="GO:0022824">
    <property type="term" value="F:transmitter-gated monoatomic ion channel activity"/>
    <property type="evidence" value="ECO:0007669"/>
    <property type="project" value="UniProtKB-ARBA"/>
</dbReference>
<evidence type="ECO:0000256" key="2">
    <source>
        <dbReference type="ARBA" id="ARBA00022448"/>
    </source>
</evidence>
<comment type="similarity">
    <text evidence="1">Belongs to the glutamate-gated ion channel (TC 1.A.10.1) family.</text>
</comment>
<dbReference type="SMART" id="SM00918">
    <property type="entry name" value="Lig_chan-Glu_bd"/>
    <property type="match status" value="1"/>
</dbReference>
<evidence type="ECO:0000256" key="8">
    <source>
        <dbReference type="ARBA" id="ARBA00023065"/>
    </source>
</evidence>
<evidence type="ECO:0000256" key="13">
    <source>
        <dbReference type="ARBA" id="ARBA00023286"/>
    </source>
</evidence>
<feature type="compositionally biased region" description="Pro residues" evidence="16">
    <location>
        <begin position="686"/>
        <end position="697"/>
    </location>
</feature>
<dbReference type="Proteomes" id="UP000001070">
    <property type="component" value="Unassembled WGS sequence"/>
</dbReference>
<keyword evidence="7" id="KW-0770">Synapse</keyword>
<dbReference type="eggNOG" id="KOG1054">
    <property type="taxonomic scope" value="Eukaryota"/>
</dbReference>
<evidence type="ECO:0000256" key="10">
    <source>
        <dbReference type="ARBA" id="ARBA00023170"/>
    </source>
</evidence>
<feature type="signal peptide" evidence="18">
    <location>
        <begin position="1"/>
        <end position="26"/>
    </location>
</feature>
<keyword evidence="22" id="KW-1185">Reference proteome</keyword>
<evidence type="ECO:0000313" key="21">
    <source>
        <dbReference type="EMBL" id="EDV95692.1"/>
    </source>
</evidence>
<dbReference type="PhylomeDB" id="B4J091"/>
<dbReference type="InParanoid" id="B4J091"/>
<dbReference type="SUPFAM" id="SSF53850">
    <property type="entry name" value="Periplasmic binding protein-like II"/>
    <property type="match status" value="1"/>
</dbReference>
<evidence type="ECO:0000256" key="11">
    <source>
        <dbReference type="ARBA" id="ARBA00023180"/>
    </source>
</evidence>
<dbReference type="Pfam" id="PF10613">
    <property type="entry name" value="Lig_chan-Glu_bd"/>
    <property type="match status" value="1"/>
</dbReference>
<feature type="region of interest" description="Disordered" evidence="16">
    <location>
        <begin position="657"/>
        <end position="700"/>
    </location>
</feature>
<evidence type="ECO:0000259" key="19">
    <source>
        <dbReference type="SMART" id="SM00079"/>
    </source>
</evidence>
<evidence type="ECO:0000256" key="4">
    <source>
        <dbReference type="ARBA" id="ARBA00022692"/>
    </source>
</evidence>
<dbReference type="OrthoDB" id="5984008at2759"/>
<keyword evidence="5 18" id="KW-0732">Signal</keyword>
<gene>
    <name evidence="21" type="primary">Dgri\GH15847</name>
    <name evidence="21" type="ORF">Dgri_GH15847</name>
</gene>
<keyword evidence="13" id="KW-1071">Ligand-gated ion channel</keyword>
<dbReference type="Gene3D" id="3.40.190.10">
    <property type="entry name" value="Periplasmic binding protein-like II"/>
    <property type="match status" value="2"/>
</dbReference>
<organism evidence="22">
    <name type="scientific">Drosophila grimshawi</name>
    <name type="common">Hawaiian fruit fly</name>
    <name type="synonym">Idiomyia grimshawi</name>
    <dbReference type="NCBI Taxonomy" id="7222"/>
    <lineage>
        <taxon>Eukaryota</taxon>
        <taxon>Metazoa</taxon>
        <taxon>Ecdysozoa</taxon>
        <taxon>Arthropoda</taxon>
        <taxon>Hexapoda</taxon>
        <taxon>Insecta</taxon>
        <taxon>Pterygota</taxon>
        <taxon>Neoptera</taxon>
        <taxon>Endopterygota</taxon>
        <taxon>Diptera</taxon>
        <taxon>Brachycera</taxon>
        <taxon>Muscomorpha</taxon>
        <taxon>Ephydroidea</taxon>
        <taxon>Drosophilidae</taxon>
        <taxon>Drosophila</taxon>
        <taxon>Hawaiian Drosophila</taxon>
    </lineage>
</organism>
<dbReference type="InterPro" id="IPR019594">
    <property type="entry name" value="Glu/Gly-bd"/>
</dbReference>
<evidence type="ECO:0000256" key="5">
    <source>
        <dbReference type="ARBA" id="ARBA00022729"/>
    </source>
</evidence>
<dbReference type="PANTHER" id="PTHR18966">
    <property type="entry name" value="IONOTROPIC GLUTAMATE RECEPTOR"/>
    <property type="match status" value="1"/>
</dbReference>
<keyword evidence="12" id="KW-0628">Postsynaptic cell membrane</keyword>
<feature type="compositionally biased region" description="Low complexity" evidence="16">
    <location>
        <begin position="675"/>
        <end position="685"/>
    </location>
</feature>
<dbReference type="SMART" id="SM00079">
    <property type="entry name" value="PBPe"/>
    <property type="match status" value="1"/>
</dbReference>
<sequence>MRIGQKLSCLWPYCALTWLTWTTVNAQPSLTEKIPLGAIFEQGTDEVQSAFKYAMLNHNLNVSSRRFELQAYVDVINTADAFKLSRLICNQFSRGVYSMLGAVSPDSFDTLHSYSNTFQMPFVTPWFPEKVLTPSSGFLDFALSMRPDYHQAIIDTIQFYGWRKIIYLYDSHDGLLRLQQIYQGLKPGNESFQVELVKRISNVSMAIEFLHTLEQIGRFTNKHIVLDCPTEMAKQILIQHVRDLRLGRRTYHYLLSGLVMDDRWESEIIEFGAINITGFRIVDTNRRLVREFYDSWKRLDPQTSVGAGRESISAQAALMYDAVFVLVEAFNKILRKKPDQFRNNVQRRSQTLMVAAQAAASTSSDGSSTSNSNNNNNNNNNNDGNSGSSSNYGSVPPRALDCNTAKGWVNAWEHGDKISRYLRKVEIEGLTGDIKFNDDGRRVNYTLHVVEMTVNSAMVKVAEWNDDAGLQPLNAKYVRLRPHVEFEKNRTYIVTTVLEEPYIMIKQPAFGEQLHGNNRFEGYCKDLADLLSKKLGLEYELRLVKDGNYGSENPTIHGGWDGMVGELVRKEADIAIAAMTITAERERVIDFSKPFMSLGISIMIKKPVKQTPGVFSFMNPLSQEIWVSVIFSYIGVSIVLFFVSRFSPHEWRVLQQQQQSQLQDPHAHHEQLANQQPPGIIGGAQLPPPPPPGPPTPGVQSAACAAALQASLSAGSLASGSTVGAAVNEFSIWNSFWYSLAAFMQQGCDLSPRSVSGRIAAASWFFFTLILISSYTANLAAFLTVERMVTPINSPEDLAMQTEVQYGTLLHGSTWDFFRRSPIGLHNRMWEYMNSRKHVFVNTYDEGIRRVRTSKGKYALLVESPKNEYVNAREPCDTMKVGPNLDTKGFGIATPLGSALKDPINLAVLSLKENGELIKLRNKWWYDKTECNPNKDSRESSHNALSLSNVAGIFYILIGGLLVAVFVAIIEFCFRRKANGSSSSSSSGGGSNLVGVGNAAKSNGSMMLRTPNSVPGVLPSTHQRNAMTDTMHAKAKLTIQASRDYDNGRVGYLNCTSLQYYPPAQLSGAPSDAGEALHMNAHGQV</sequence>
<keyword evidence="10" id="KW-0675">Receptor</keyword>
<keyword evidence="14" id="KW-0407">Ion channel</keyword>
<dbReference type="SMR" id="B4J091"/>
<dbReference type="FunFam" id="3.40.190.10:FF:000087">
    <property type="entry name" value="glutamate receptor 4 isoform X2"/>
    <property type="match status" value="1"/>
</dbReference>
<dbReference type="Gene3D" id="3.40.50.2300">
    <property type="match status" value="2"/>
</dbReference>
<dbReference type="CDD" id="cd06380">
    <property type="entry name" value="PBP1_iGluR_AMPA"/>
    <property type="match status" value="1"/>
</dbReference>
<feature type="transmembrane region" description="Helical" evidence="17">
    <location>
        <begin position="953"/>
        <end position="974"/>
    </location>
</feature>
<evidence type="ECO:0000256" key="17">
    <source>
        <dbReference type="SAM" id="Phobius"/>
    </source>
</evidence>
<comment type="subcellular location">
    <subcellularLocation>
        <location evidence="15">Postsynaptic cell membrane</location>
        <topology evidence="15">Multi-pass membrane protein</topology>
    </subcellularLocation>
</comment>
<keyword evidence="8" id="KW-0406">Ion transport</keyword>